<dbReference type="GO" id="GO:0005829">
    <property type="term" value="C:cytosol"/>
    <property type="evidence" value="ECO:0007669"/>
    <property type="project" value="TreeGrafter"/>
</dbReference>
<dbReference type="InterPro" id="IPR036117">
    <property type="entry name" value="DhaL_dom_sf"/>
</dbReference>
<keyword evidence="7" id="KW-0319">Glycerol metabolism</keyword>
<comment type="catalytic activity">
    <reaction evidence="9">
        <text>D-glyceraldehyde + ATP = D-glyceraldehyde 3-phosphate + ADP + H(+)</text>
        <dbReference type="Rhea" id="RHEA:13941"/>
        <dbReference type="ChEBI" id="CHEBI:15378"/>
        <dbReference type="ChEBI" id="CHEBI:17378"/>
        <dbReference type="ChEBI" id="CHEBI:30616"/>
        <dbReference type="ChEBI" id="CHEBI:59776"/>
        <dbReference type="ChEBI" id="CHEBI:456216"/>
        <dbReference type="EC" id="2.7.1.28"/>
    </reaction>
</comment>
<feature type="domain" description="DhaL" evidence="11">
    <location>
        <begin position="80"/>
        <end position="281"/>
    </location>
</feature>
<evidence type="ECO:0000256" key="6">
    <source>
        <dbReference type="ARBA" id="ARBA00022777"/>
    </source>
</evidence>
<dbReference type="OrthoDB" id="1724672at2759"/>
<evidence type="ECO:0000259" key="11">
    <source>
        <dbReference type="PROSITE" id="PS51480"/>
    </source>
</evidence>
<dbReference type="AlphaFoldDB" id="A0A8H5LMG7"/>
<accession>A0A8H5LMG7</accession>
<organism evidence="13 14">
    <name type="scientific">Leucocoprinus leucothites</name>
    <dbReference type="NCBI Taxonomy" id="201217"/>
    <lineage>
        <taxon>Eukaryota</taxon>
        <taxon>Fungi</taxon>
        <taxon>Dikarya</taxon>
        <taxon>Basidiomycota</taxon>
        <taxon>Agaricomycotina</taxon>
        <taxon>Agaricomycetes</taxon>
        <taxon>Agaricomycetidae</taxon>
        <taxon>Agaricales</taxon>
        <taxon>Agaricineae</taxon>
        <taxon>Agaricaceae</taxon>
        <taxon>Leucocoprinus</taxon>
    </lineage>
</organism>
<dbReference type="PROSITE" id="PS51480">
    <property type="entry name" value="DHAL"/>
    <property type="match status" value="1"/>
</dbReference>
<evidence type="ECO:0000313" key="13">
    <source>
        <dbReference type="EMBL" id="KAF5362499.1"/>
    </source>
</evidence>
<gene>
    <name evidence="13" type="ORF">D9756_002295</name>
</gene>
<protein>
    <recommendedName>
        <fullName evidence="15">Dihydroxyacetone kinase</fullName>
    </recommendedName>
</protein>
<comment type="catalytic activity">
    <reaction evidence="10">
        <text>dihydroxyacetone + ATP = dihydroxyacetone phosphate + ADP + H(+)</text>
        <dbReference type="Rhea" id="RHEA:15773"/>
        <dbReference type="ChEBI" id="CHEBI:15378"/>
        <dbReference type="ChEBI" id="CHEBI:16016"/>
        <dbReference type="ChEBI" id="CHEBI:30616"/>
        <dbReference type="ChEBI" id="CHEBI:57642"/>
        <dbReference type="ChEBI" id="CHEBI:456216"/>
        <dbReference type="EC" id="2.7.1.29"/>
    </reaction>
</comment>
<dbReference type="PANTHER" id="PTHR28629:SF14">
    <property type="entry name" value="DIHYDROXYACETONE KINASE 1"/>
    <property type="match status" value="1"/>
</dbReference>
<dbReference type="Pfam" id="PF02734">
    <property type="entry name" value="Dak2"/>
    <property type="match status" value="1"/>
</dbReference>
<dbReference type="InterPro" id="IPR004006">
    <property type="entry name" value="DhaK_dom"/>
</dbReference>
<reference evidence="13 14" key="1">
    <citation type="journal article" date="2020" name="ISME J.">
        <title>Uncovering the hidden diversity of litter-decomposition mechanisms in mushroom-forming fungi.</title>
        <authorList>
            <person name="Floudas D."/>
            <person name="Bentzer J."/>
            <person name="Ahren D."/>
            <person name="Johansson T."/>
            <person name="Persson P."/>
            <person name="Tunlid A."/>
        </authorList>
    </citation>
    <scope>NUCLEOTIDE SEQUENCE [LARGE SCALE GENOMIC DNA]</scope>
    <source>
        <strain evidence="13 14">CBS 146.42</strain>
    </source>
</reference>
<comment type="pathway">
    <text evidence="2">Polyol metabolism; glycerol fermentation; glycerone phosphate from glycerol (oxidative route): step 2/2.</text>
</comment>
<sequence>MSSLNMPGFSLTLLLLPPEGDTSAPSATQILSLLDDKPNAPGWKWSSATPPASKEARIIEKTTFAEQQSEPRILKAENPGAFVEGIRQAAKALTAAEPEITRMDLIAGDGDCGLTLKAGADAVLKKIADGVIRGDDVAGSVFAISQISEEVMGGTSGALYSIFFSGLSQSLQVTGDDTVVASTWARALKSALDNLYTYTRARPPSRTLVDPLSAFISTFSSSDGKNLQDAVQAASQAAEATKDLEAKAGRSAYVEGDKLKQEQIPDPGAWGVRTILENITN</sequence>
<dbReference type="GO" id="GO:0005524">
    <property type="term" value="F:ATP binding"/>
    <property type="evidence" value="ECO:0007669"/>
    <property type="project" value="UniProtKB-KW"/>
</dbReference>
<dbReference type="EMBL" id="JAACJO010000002">
    <property type="protein sequence ID" value="KAF5362499.1"/>
    <property type="molecule type" value="Genomic_DNA"/>
</dbReference>
<dbReference type="SUPFAM" id="SSF101473">
    <property type="entry name" value="DhaL-like"/>
    <property type="match status" value="1"/>
</dbReference>
<dbReference type="PROSITE" id="PS51481">
    <property type="entry name" value="DHAK"/>
    <property type="match status" value="1"/>
</dbReference>
<comment type="similarity">
    <text evidence="3">Belongs to the dihydroxyacetone kinase (DAK) family.</text>
</comment>
<feature type="domain" description="DhaK" evidence="12">
    <location>
        <begin position="1"/>
        <end position="43"/>
    </location>
</feature>
<evidence type="ECO:0000256" key="8">
    <source>
        <dbReference type="ARBA" id="ARBA00022840"/>
    </source>
</evidence>
<evidence type="ECO:0000256" key="10">
    <source>
        <dbReference type="ARBA" id="ARBA00048898"/>
    </source>
</evidence>
<evidence type="ECO:0000256" key="3">
    <source>
        <dbReference type="ARBA" id="ARBA00008757"/>
    </source>
</evidence>
<keyword evidence="5" id="KW-0547">Nucleotide-binding</keyword>
<dbReference type="InterPro" id="IPR004007">
    <property type="entry name" value="DhaL_dom"/>
</dbReference>
<evidence type="ECO:0000256" key="4">
    <source>
        <dbReference type="ARBA" id="ARBA00022679"/>
    </source>
</evidence>
<dbReference type="Proteomes" id="UP000559027">
    <property type="component" value="Unassembled WGS sequence"/>
</dbReference>
<evidence type="ECO:0000259" key="12">
    <source>
        <dbReference type="PROSITE" id="PS51481"/>
    </source>
</evidence>
<dbReference type="GO" id="GO:0004371">
    <property type="term" value="F:glycerone kinase activity"/>
    <property type="evidence" value="ECO:0007669"/>
    <property type="project" value="UniProtKB-EC"/>
</dbReference>
<evidence type="ECO:0000256" key="7">
    <source>
        <dbReference type="ARBA" id="ARBA00022798"/>
    </source>
</evidence>
<dbReference type="UniPathway" id="UPA00617">
    <property type="reaction ID" value="UER00669"/>
</dbReference>
<evidence type="ECO:0000256" key="9">
    <source>
        <dbReference type="ARBA" id="ARBA00047974"/>
    </source>
</evidence>
<dbReference type="PANTHER" id="PTHR28629">
    <property type="entry name" value="TRIOKINASE/FMN CYCLASE"/>
    <property type="match status" value="1"/>
</dbReference>
<evidence type="ECO:0000313" key="14">
    <source>
        <dbReference type="Proteomes" id="UP000559027"/>
    </source>
</evidence>
<dbReference type="InterPro" id="IPR050861">
    <property type="entry name" value="Dihydroxyacetone_Kinase"/>
</dbReference>
<dbReference type="Gene3D" id="3.30.1180.20">
    <property type="entry name" value="Dihydroxyacetone kinase, domain 2"/>
    <property type="match status" value="1"/>
</dbReference>
<evidence type="ECO:0000256" key="1">
    <source>
        <dbReference type="ARBA" id="ARBA00003264"/>
    </source>
</evidence>
<evidence type="ECO:0000256" key="5">
    <source>
        <dbReference type="ARBA" id="ARBA00022741"/>
    </source>
</evidence>
<keyword evidence="14" id="KW-1185">Reference proteome</keyword>
<dbReference type="Gene3D" id="1.25.40.340">
    <property type="match status" value="1"/>
</dbReference>
<keyword evidence="4" id="KW-0808">Transferase</keyword>
<proteinExistence type="inferred from homology"/>
<comment type="function">
    <text evidence="1">Catalyzes both the phosphorylation of dihydroxyacetone and of glyceraldehyde.</text>
</comment>
<dbReference type="GO" id="GO:0019588">
    <property type="term" value="P:anaerobic glycerol catabolic process"/>
    <property type="evidence" value="ECO:0007669"/>
    <property type="project" value="UniProtKB-UniPathway"/>
</dbReference>
<evidence type="ECO:0008006" key="15">
    <source>
        <dbReference type="Google" id="ProtNLM"/>
    </source>
</evidence>
<name>A0A8H5LMG7_9AGAR</name>
<comment type="caution">
    <text evidence="13">The sequence shown here is derived from an EMBL/GenBank/DDBJ whole genome shotgun (WGS) entry which is preliminary data.</text>
</comment>
<dbReference type="GO" id="GO:0050354">
    <property type="term" value="F:triokinase activity"/>
    <property type="evidence" value="ECO:0007669"/>
    <property type="project" value="UniProtKB-EC"/>
</dbReference>
<dbReference type="FunFam" id="1.25.40.340:FF:000001">
    <property type="entry name" value="Dihydroxyacetone kinase 1"/>
    <property type="match status" value="1"/>
</dbReference>
<dbReference type="SMART" id="SM01120">
    <property type="entry name" value="Dak2"/>
    <property type="match status" value="1"/>
</dbReference>
<keyword evidence="8" id="KW-0067">ATP-binding</keyword>
<evidence type="ECO:0000256" key="2">
    <source>
        <dbReference type="ARBA" id="ARBA00004778"/>
    </source>
</evidence>
<keyword evidence="6" id="KW-0418">Kinase</keyword>